<accession>E3SFL7</accession>
<protein>
    <submittedName>
        <fullName evidence="1">Uncharacterized protein</fullName>
    </submittedName>
</protein>
<dbReference type="EMBL" id="GQ981382">
    <property type="protein sequence ID" value="ADO19470.1"/>
    <property type="molecule type" value="Genomic_DNA"/>
</dbReference>
<organismHost>
    <name type="scientific">Shigella sonnei</name>
    <dbReference type="NCBI Taxonomy" id="624"/>
</organismHost>
<evidence type="ECO:0000313" key="1">
    <source>
        <dbReference type="EMBL" id="ADO19470.1"/>
    </source>
</evidence>
<proteinExistence type="predicted"/>
<name>E3SFL7_BPSP8</name>
<dbReference type="RefSeq" id="YP_003934753.1">
    <property type="nucleotide sequence ID" value="NC_014595.1"/>
</dbReference>
<evidence type="ECO:0000313" key="2">
    <source>
        <dbReference type="Proteomes" id="UP000007042"/>
    </source>
</evidence>
<keyword evidence="2" id="KW-1185">Reference proteome</keyword>
<dbReference type="Proteomes" id="UP000007042">
    <property type="component" value="Segment"/>
</dbReference>
<organism evidence="1 2">
    <name type="scientific">Shigella phage SP18</name>
    <dbReference type="NCBI Taxonomy" id="645664"/>
    <lineage>
        <taxon>Viruses</taxon>
        <taxon>Duplodnaviria</taxon>
        <taxon>Heunggongvirae</taxon>
        <taxon>Uroviricota</taxon>
        <taxon>Caudoviricetes</taxon>
        <taxon>Pantevenvirales</taxon>
        <taxon>Straboviridae</taxon>
        <taxon>Tevenvirinae</taxon>
        <taxon>Gaprivervirus</taxon>
        <taxon>Gaprivervirus sp18</taxon>
    </lineage>
</organism>
<dbReference type="KEGG" id="vg:9830489"/>
<sequence>MSIAIYIKSESCDSYLYSYDTGTSEEKIKEDLESDLDMFRPISDYMIQVSDSESPSLENRLEFLMSDIFNQSWKRDDE</sequence>
<reference evidence="1 2" key="1">
    <citation type="journal article" date="2010" name="J. Microbiol.">
        <title>Phenotypic characterization and genomic analysis of the Shigella sonnei bacteriophage SP18.</title>
        <authorList>
            <person name="Kim K.H."/>
            <person name="Chang H.W."/>
            <person name="Nam Y.D."/>
            <person name="Roh S.W."/>
            <person name="Bae J.W."/>
        </authorList>
    </citation>
    <scope>NUCLEOTIDE SEQUENCE [LARGE SCALE GENOMIC DNA]</scope>
</reference>
<gene>
    <name evidence="1" type="ORF">SP18gp128</name>
</gene>